<name>A0A3Q7F2T6_SOLLC</name>
<sequence length="114" mass="13574">MVSILKLKDLITNGMFSLKDFFFEKITKIHYFNLFNFIYSLLVYLITKIPFFSQMILIIFYTLKYLKGNLYLSKVNQIYLSQKITFPNYLLPGFPPTPSTPRKKPSPKFYSQDF</sequence>
<protein>
    <submittedName>
        <fullName evidence="3">Uncharacterized protein</fullName>
    </submittedName>
</protein>
<keyword evidence="4" id="KW-1185">Reference proteome</keyword>
<proteinExistence type="predicted"/>
<accession>A0A3Q7F2T6</accession>
<keyword evidence="2" id="KW-1133">Transmembrane helix</keyword>
<reference evidence="3" key="1">
    <citation type="journal article" date="2012" name="Nature">
        <title>The tomato genome sequence provides insights into fleshy fruit evolution.</title>
        <authorList>
            <consortium name="Tomato Genome Consortium"/>
        </authorList>
    </citation>
    <scope>NUCLEOTIDE SEQUENCE [LARGE SCALE GENOMIC DNA]</scope>
    <source>
        <strain evidence="3">cv. Heinz 1706</strain>
    </source>
</reference>
<feature type="transmembrane region" description="Helical" evidence="2">
    <location>
        <begin position="37"/>
        <end position="63"/>
    </location>
</feature>
<reference evidence="3" key="2">
    <citation type="submission" date="2019-01" db="UniProtKB">
        <authorList>
            <consortium name="EnsemblPlants"/>
        </authorList>
    </citation>
    <scope>IDENTIFICATION</scope>
    <source>
        <strain evidence="3">cv. Heinz 1706</strain>
    </source>
</reference>
<dbReference type="PaxDb" id="4081-Solyc02g072200.1.1"/>
<evidence type="ECO:0000256" key="1">
    <source>
        <dbReference type="SAM" id="MobiDB-lite"/>
    </source>
</evidence>
<dbReference type="Gramene" id="Solyc02g072200.2.1">
    <property type="protein sequence ID" value="Solyc02g072200.2.1.1"/>
    <property type="gene ID" value="Solyc02g072200.2"/>
</dbReference>
<dbReference type="InParanoid" id="A0A3Q7F2T6"/>
<evidence type="ECO:0000256" key="2">
    <source>
        <dbReference type="SAM" id="Phobius"/>
    </source>
</evidence>
<keyword evidence="2" id="KW-0812">Transmembrane</keyword>
<dbReference type="EnsemblPlants" id="Solyc02g072200.2.1">
    <property type="protein sequence ID" value="Solyc02g072200.2.1.1"/>
    <property type="gene ID" value="Solyc02g072200.2"/>
</dbReference>
<dbReference type="AlphaFoldDB" id="A0A3Q7F2T6"/>
<organism evidence="3">
    <name type="scientific">Solanum lycopersicum</name>
    <name type="common">Tomato</name>
    <name type="synonym">Lycopersicon esculentum</name>
    <dbReference type="NCBI Taxonomy" id="4081"/>
    <lineage>
        <taxon>Eukaryota</taxon>
        <taxon>Viridiplantae</taxon>
        <taxon>Streptophyta</taxon>
        <taxon>Embryophyta</taxon>
        <taxon>Tracheophyta</taxon>
        <taxon>Spermatophyta</taxon>
        <taxon>Magnoliopsida</taxon>
        <taxon>eudicotyledons</taxon>
        <taxon>Gunneridae</taxon>
        <taxon>Pentapetalae</taxon>
        <taxon>asterids</taxon>
        <taxon>lamiids</taxon>
        <taxon>Solanales</taxon>
        <taxon>Solanaceae</taxon>
        <taxon>Solanoideae</taxon>
        <taxon>Solaneae</taxon>
        <taxon>Solanum</taxon>
        <taxon>Solanum subgen. Lycopersicon</taxon>
    </lineage>
</organism>
<keyword evidence="2" id="KW-0472">Membrane</keyword>
<feature type="region of interest" description="Disordered" evidence="1">
    <location>
        <begin position="95"/>
        <end position="114"/>
    </location>
</feature>
<evidence type="ECO:0000313" key="3">
    <source>
        <dbReference type="EnsemblPlants" id="Solyc02g072200.2.1.1"/>
    </source>
</evidence>
<dbReference type="Proteomes" id="UP000004994">
    <property type="component" value="Chromosome 2"/>
</dbReference>
<evidence type="ECO:0000313" key="4">
    <source>
        <dbReference type="Proteomes" id="UP000004994"/>
    </source>
</evidence>